<feature type="domain" description="Rhodopsin" evidence="8">
    <location>
        <begin position="137"/>
        <end position="376"/>
    </location>
</feature>
<dbReference type="Proteomes" id="UP001370758">
    <property type="component" value="Unassembled WGS sequence"/>
</dbReference>
<comment type="similarity">
    <text evidence="5">Belongs to the SAT4 family.</text>
</comment>
<name>A0AAV9WEU0_9PEZI</name>
<dbReference type="AlphaFoldDB" id="A0AAV9WEU0"/>
<feature type="transmembrane region" description="Helical" evidence="7">
    <location>
        <begin position="353"/>
        <end position="376"/>
    </location>
</feature>
<sequence>MSDAEIKQAVEAINVPPQMFGLFIAVAKSCSWLAQGSEWTGVRSYDIILAISDFFNDPATGNVTESAPQLAVRFGTTTERAQYLMDFMQQNIGISFPDLIEMTKVVFPLAGHPENNSDLFTGVFVMFTLLIALFVGLRVYSRFTINGFLRGFDWVLIVATLITIGFGGMNAYCLSGPTHYRGSWDRSWKNYYVSSWSEVSTEVLYPVGIFLIKASLLLFYWGLTAWWPLRLGAAVMFVISFANALVMIFTAIFRCSPVLSYEGYDFFTTTCNVELHIKGEEISGSINVATDIIIWLMPLPMVWKIIQGNRERFLSALTFGIGALACVACGLRFKNVQEYRTAAMVPRDQSKWLLWCLVEMNLAIICSCVPAIRALVIKKAPALIGSTGDSSLSTGVMYDDKHDKEKGTEVVNVDSASDK</sequence>
<dbReference type="PANTHER" id="PTHR33048">
    <property type="entry name" value="PTH11-LIKE INTEGRAL MEMBRANE PROTEIN (AFU_ORTHOLOGUE AFUA_5G11245)"/>
    <property type="match status" value="1"/>
</dbReference>
<evidence type="ECO:0000256" key="3">
    <source>
        <dbReference type="ARBA" id="ARBA00022989"/>
    </source>
</evidence>
<dbReference type="PANTHER" id="PTHR33048:SF131">
    <property type="entry name" value="INTEGRAL MEMBRANE PROTEIN"/>
    <property type="match status" value="1"/>
</dbReference>
<feature type="compositionally biased region" description="Basic and acidic residues" evidence="6">
    <location>
        <begin position="398"/>
        <end position="408"/>
    </location>
</feature>
<comment type="subcellular location">
    <subcellularLocation>
        <location evidence="1">Membrane</location>
        <topology evidence="1">Multi-pass membrane protein</topology>
    </subcellularLocation>
</comment>
<proteinExistence type="inferred from homology"/>
<feature type="region of interest" description="Disordered" evidence="6">
    <location>
        <begin position="398"/>
        <end position="419"/>
    </location>
</feature>
<evidence type="ECO:0000259" key="8">
    <source>
        <dbReference type="Pfam" id="PF20684"/>
    </source>
</evidence>
<evidence type="ECO:0000313" key="9">
    <source>
        <dbReference type="EMBL" id="KAK6507125.1"/>
    </source>
</evidence>
<protein>
    <recommendedName>
        <fullName evidence="8">Rhodopsin domain-containing protein</fullName>
    </recommendedName>
</protein>
<accession>A0AAV9WEU0</accession>
<keyword evidence="2 7" id="KW-0812">Transmembrane</keyword>
<feature type="transmembrane region" description="Helical" evidence="7">
    <location>
        <begin position="203"/>
        <end position="221"/>
    </location>
</feature>
<evidence type="ECO:0000313" key="10">
    <source>
        <dbReference type="Proteomes" id="UP001370758"/>
    </source>
</evidence>
<evidence type="ECO:0000256" key="4">
    <source>
        <dbReference type="ARBA" id="ARBA00023136"/>
    </source>
</evidence>
<keyword evidence="3 7" id="KW-1133">Transmembrane helix</keyword>
<feature type="transmembrane region" description="Helical" evidence="7">
    <location>
        <begin position="119"/>
        <end position="140"/>
    </location>
</feature>
<evidence type="ECO:0000256" key="6">
    <source>
        <dbReference type="SAM" id="MobiDB-lite"/>
    </source>
</evidence>
<dbReference type="GO" id="GO:0016020">
    <property type="term" value="C:membrane"/>
    <property type="evidence" value="ECO:0007669"/>
    <property type="project" value="UniProtKB-SubCell"/>
</dbReference>
<evidence type="ECO:0000256" key="7">
    <source>
        <dbReference type="SAM" id="Phobius"/>
    </source>
</evidence>
<dbReference type="InterPro" id="IPR052337">
    <property type="entry name" value="SAT4-like"/>
</dbReference>
<comment type="caution">
    <text evidence="9">The sequence shown here is derived from an EMBL/GenBank/DDBJ whole genome shotgun (WGS) entry which is preliminary data.</text>
</comment>
<gene>
    <name evidence="9" type="ORF">TWF481_005573</name>
</gene>
<evidence type="ECO:0000256" key="2">
    <source>
        <dbReference type="ARBA" id="ARBA00022692"/>
    </source>
</evidence>
<keyword evidence="4 7" id="KW-0472">Membrane</keyword>
<feature type="transmembrane region" description="Helical" evidence="7">
    <location>
        <begin position="313"/>
        <end position="333"/>
    </location>
</feature>
<reference evidence="9 10" key="1">
    <citation type="submission" date="2023-08" db="EMBL/GenBank/DDBJ databases">
        <authorList>
            <person name="Palmer J.M."/>
        </authorList>
    </citation>
    <scope>NUCLEOTIDE SEQUENCE [LARGE SCALE GENOMIC DNA]</scope>
    <source>
        <strain evidence="9 10">TWF481</strain>
    </source>
</reference>
<feature type="transmembrane region" description="Helical" evidence="7">
    <location>
        <begin position="233"/>
        <end position="253"/>
    </location>
</feature>
<evidence type="ECO:0000256" key="5">
    <source>
        <dbReference type="ARBA" id="ARBA00038359"/>
    </source>
</evidence>
<dbReference type="EMBL" id="JAVHJL010000003">
    <property type="protein sequence ID" value="KAK6507125.1"/>
    <property type="molecule type" value="Genomic_DNA"/>
</dbReference>
<keyword evidence="10" id="KW-1185">Reference proteome</keyword>
<dbReference type="Pfam" id="PF20684">
    <property type="entry name" value="Fung_rhodopsin"/>
    <property type="match status" value="1"/>
</dbReference>
<evidence type="ECO:0000256" key="1">
    <source>
        <dbReference type="ARBA" id="ARBA00004141"/>
    </source>
</evidence>
<organism evidence="9 10">
    <name type="scientific">Arthrobotrys musiformis</name>
    <dbReference type="NCBI Taxonomy" id="47236"/>
    <lineage>
        <taxon>Eukaryota</taxon>
        <taxon>Fungi</taxon>
        <taxon>Dikarya</taxon>
        <taxon>Ascomycota</taxon>
        <taxon>Pezizomycotina</taxon>
        <taxon>Orbiliomycetes</taxon>
        <taxon>Orbiliales</taxon>
        <taxon>Orbiliaceae</taxon>
        <taxon>Arthrobotrys</taxon>
    </lineage>
</organism>
<feature type="transmembrane region" description="Helical" evidence="7">
    <location>
        <begin position="152"/>
        <end position="172"/>
    </location>
</feature>
<dbReference type="InterPro" id="IPR049326">
    <property type="entry name" value="Rhodopsin_dom_fungi"/>
</dbReference>